<dbReference type="GO" id="GO:0005938">
    <property type="term" value="C:cell cortex"/>
    <property type="evidence" value="ECO:0007669"/>
    <property type="project" value="TreeGrafter"/>
</dbReference>
<dbReference type="GO" id="GO:0030427">
    <property type="term" value="C:site of polarized growth"/>
    <property type="evidence" value="ECO:0007669"/>
    <property type="project" value="TreeGrafter"/>
</dbReference>
<dbReference type="InterPro" id="IPR029473">
    <property type="entry name" value="MOR2-PAG1_mid"/>
</dbReference>
<proteinExistence type="predicted"/>
<reference evidence="3" key="1">
    <citation type="submission" date="2021-02" db="EMBL/GenBank/DDBJ databases">
        <authorList>
            <person name="Nowell W R."/>
        </authorList>
    </citation>
    <scope>NUCLEOTIDE SEQUENCE</scope>
</reference>
<sequence length="921" mass="105620">SSFVFRNTDILKKTNEKEYNLNLWKNYLICACCLTLSGTEKLQQFNVDTSVYQETHQDSSKFYTPASNTAVSLFRIVVNLLRCETSDMREIVIRGLGRTNPEAFKDLLEDLTVHIKDVMEIKQDKVRRMRKRDYMRLRLIRIFELLADREVFRYCYANETDLKHPSYQLYHEYLQSALNYLDLENEKDSDLIQQIRQYFAQFVYKFINQTCQLSVTTLYQLLELHGKTTNTMVVEWVIDRCYTKSVRFSDRCFTALAKVFIEVASDYPCDLPSVLILTLTNVGSPRMHVHELALRLMVVLCKGHLSESQPTTSQQSNGISSSDDVAYIISLASNYSKSQMMLSEYLARRRPDLTMAMFSEITTRILTANSSSRGTLFMILLPWIHSIELVDASLPRCVNGHDVTLNEEQGNAFLQGTGWGSVQSTELVLNNLFYLTATFSSEHATELELLWNALTGTWLHNLKVILRYMLIMITLSPCELLPYAKKIILYMCKNHEERLLNELLNELQITESLNISLERTDTLPFYRFNNSTPTFFINNTSTTQSSGTNSVRKTSNMNEHRGVLHTKRHDSGEDNLQQDNISYLSTNHKMRTLSQNSLSASFNEKLTADTDKDHPAMVRVDEFLQAAPLPLAPYGGIAAPLKTLLPELSIPIPCLFRCSIAIMLINELIVSGLQIDWSAHLPQLLHVAMLGMDHNRAIVYEHCKSLVFNLLLAFSVQSDQIWLSEMLLSHVDWDNSKLSTKIRQERDSNGINTNLQSLFTDSLNDNSLPSNNEILTDTNSPANLAREEVVQRLIAYLDTKKGCPLWAYEDITAQLHTIRSALQLTQFVQWIVILFRTCVPQAMLEERWMELALRITLSCSSRHYAGRSLQMIRALGLPLNFRWVIDILSRLVETVAEHNDDMQGYVTEILLTLTHNIDPIH</sequence>
<gene>
    <name evidence="3" type="ORF">SMN809_LOCUS15032</name>
</gene>
<dbReference type="Proteomes" id="UP000676336">
    <property type="component" value="Unassembled WGS sequence"/>
</dbReference>
<evidence type="ECO:0000256" key="1">
    <source>
        <dbReference type="SAM" id="Coils"/>
    </source>
</evidence>
<dbReference type="AlphaFoldDB" id="A0A8S2PJE9"/>
<dbReference type="Pfam" id="PF14228">
    <property type="entry name" value="MOR2-PAG1_mid"/>
    <property type="match status" value="3"/>
</dbReference>
<feature type="coiled-coil region" evidence="1">
    <location>
        <begin position="493"/>
        <end position="520"/>
    </location>
</feature>
<dbReference type="PANTHER" id="PTHR12295">
    <property type="entry name" value="FURRY-RELATED"/>
    <property type="match status" value="1"/>
</dbReference>
<comment type="caution">
    <text evidence="3">The sequence shown here is derived from an EMBL/GenBank/DDBJ whole genome shotgun (WGS) entry which is preliminary data.</text>
</comment>
<dbReference type="GO" id="GO:0000902">
    <property type="term" value="P:cell morphogenesis"/>
    <property type="evidence" value="ECO:0007669"/>
    <property type="project" value="InterPro"/>
</dbReference>
<organism evidence="3 4">
    <name type="scientific">Rotaria magnacalcarata</name>
    <dbReference type="NCBI Taxonomy" id="392030"/>
    <lineage>
        <taxon>Eukaryota</taxon>
        <taxon>Metazoa</taxon>
        <taxon>Spiralia</taxon>
        <taxon>Gnathifera</taxon>
        <taxon>Rotifera</taxon>
        <taxon>Eurotatoria</taxon>
        <taxon>Bdelloidea</taxon>
        <taxon>Philodinida</taxon>
        <taxon>Philodinidae</taxon>
        <taxon>Rotaria</taxon>
    </lineage>
</organism>
<feature type="non-terminal residue" evidence="3">
    <location>
        <position position="1"/>
    </location>
</feature>
<dbReference type="PANTHER" id="PTHR12295:SF30">
    <property type="entry name" value="PROTEIN FURRY"/>
    <property type="match status" value="1"/>
</dbReference>
<feature type="domain" description="Cell morphogenesis central region" evidence="2">
    <location>
        <begin position="655"/>
        <end position="715"/>
    </location>
</feature>
<name>A0A8S2PJE9_9BILA</name>
<protein>
    <recommendedName>
        <fullName evidence="2">Cell morphogenesis central region domain-containing protein</fullName>
    </recommendedName>
</protein>
<evidence type="ECO:0000259" key="2">
    <source>
        <dbReference type="Pfam" id="PF14228"/>
    </source>
</evidence>
<evidence type="ECO:0000313" key="3">
    <source>
        <dbReference type="EMBL" id="CAF4058176.1"/>
    </source>
</evidence>
<feature type="domain" description="Cell morphogenesis central region" evidence="2">
    <location>
        <begin position="788"/>
        <end position="876"/>
    </location>
</feature>
<accession>A0A8S2PJE9</accession>
<evidence type="ECO:0000313" key="4">
    <source>
        <dbReference type="Proteomes" id="UP000676336"/>
    </source>
</evidence>
<dbReference type="InterPro" id="IPR039867">
    <property type="entry name" value="Furry/Tao3/Mor2"/>
</dbReference>
<dbReference type="GO" id="GO:0031175">
    <property type="term" value="P:neuron projection development"/>
    <property type="evidence" value="ECO:0007669"/>
    <property type="project" value="TreeGrafter"/>
</dbReference>
<feature type="domain" description="Cell morphogenesis central region" evidence="2">
    <location>
        <begin position="228"/>
        <end position="389"/>
    </location>
</feature>
<dbReference type="EMBL" id="CAJOBI010006355">
    <property type="protein sequence ID" value="CAF4058176.1"/>
    <property type="molecule type" value="Genomic_DNA"/>
</dbReference>
<feature type="non-terminal residue" evidence="3">
    <location>
        <position position="921"/>
    </location>
</feature>
<keyword evidence="1" id="KW-0175">Coiled coil</keyword>